<gene>
    <name evidence="2" type="ORF">QHG74_18140</name>
</gene>
<evidence type="ECO:0000313" key="3">
    <source>
        <dbReference type="Proteomes" id="UP001292913"/>
    </source>
</evidence>
<feature type="domain" description="BT-3987-like N-terminal" evidence="1">
    <location>
        <begin position="41"/>
        <end position="140"/>
    </location>
</feature>
<comment type="caution">
    <text evidence="2">The sequence shown here is derived from an EMBL/GenBank/DDBJ whole genome shotgun (WGS) entry which is preliminary data.</text>
</comment>
<accession>A0ABU5HTW8</accession>
<dbReference type="Proteomes" id="UP001292913">
    <property type="component" value="Unassembled WGS sequence"/>
</dbReference>
<evidence type="ECO:0000259" key="1">
    <source>
        <dbReference type="Pfam" id="PF08522"/>
    </source>
</evidence>
<dbReference type="Gene3D" id="2.60.40.1740">
    <property type="entry name" value="hypothetical protein (bacova_03559)"/>
    <property type="match status" value="1"/>
</dbReference>
<sequence length="305" mass="33865">MKAINTLLFIIALLGFTSCYDDYVSDYENPNMGFAVSKPMRTVISERDMPIYIGVSIGGKREVDMSDWARFVIDPTLVEGTGKELLPSDYYTLSDPEYFRVRKSNLPVADVRIDFTEAFYNDPLSLKDHYVLPFRMTENSLGALREGAETTVAIIKYISTYAGTYYRMGTVTEVDASGTALGSPVNYGNTHDIINCSTVGFKSTAPRTVVCPGVGNEKENVGSVTLIMDVDKNVVVTGVEGKAAISDASGSYKTEGDYDYVANVGTRAPQFDLEYTYVKDGKYYHVAEKLVLRQDPLYDLRVETW</sequence>
<evidence type="ECO:0000313" key="2">
    <source>
        <dbReference type="EMBL" id="MDY7259632.1"/>
    </source>
</evidence>
<keyword evidence="3" id="KW-1185">Reference proteome</keyword>
<proteinExistence type="predicted"/>
<dbReference type="RefSeq" id="WP_195648872.1">
    <property type="nucleotide sequence ID" value="NZ_JARZAK010000013.1"/>
</dbReference>
<reference evidence="2 3" key="1">
    <citation type="submission" date="2023-04" db="EMBL/GenBank/DDBJ databases">
        <title>Bacteroides pacosi sp. nov., isolated from the fecal material of an alpaca.</title>
        <authorList>
            <person name="Miller S."/>
            <person name="Hendry M."/>
            <person name="King J."/>
            <person name="Sankaranarayanan K."/>
            <person name="Lawson P.A."/>
        </authorList>
    </citation>
    <scope>NUCLEOTIDE SEQUENCE [LARGE SCALE GENOMIC DNA]</scope>
    <source>
        <strain evidence="2 3">A2-P53</strain>
    </source>
</reference>
<dbReference type="EMBL" id="JARZAK010000013">
    <property type="protein sequence ID" value="MDY7259632.1"/>
    <property type="molecule type" value="Genomic_DNA"/>
</dbReference>
<protein>
    <submittedName>
        <fullName evidence="2">DUF1735 domain-containing protein</fullName>
    </submittedName>
</protein>
<dbReference type="PROSITE" id="PS51257">
    <property type="entry name" value="PROKAR_LIPOPROTEIN"/>
    <property type="match status" value="1"/>
</dbReference>
<organism evidence="2 3">
    <name type="scientific">Bacteroides vicugnae</name>
    <dbReference type="NCBI Taxonomy" id="3037989"/>
    <lineage>
        <taxon>Bacteria</taxon>
        <taxon>Pseudomonadati</taxon>
        <taxon>Bacteroidota</taxon>
        <taxon>Bacteroidia</taxon>
        <taxon>Bacteroidales</taxon>
        <taxon>Bacteroidaceae</taxon>
        <taxon>Bacteroides</taxon>
    </lineage>
</organism>
<name>A0ABU5HTW8_9BACE</name>
<dbReference type="InterPro" id="IPR013728">
    <property type="entry name" value="BT_3987-like_N"/>
</dbReference>
<dbReference type="Pfam" id="PF08522">
    <property type="entry name" value="BT_3987-like_N"/>
    <property type="match status" value="1"/>
</dbReference>